<dbReference type="InterPro" id="IPR016187">
    <property type="entry name" value="CTDL_fold"/>
</dbReference>
<evidence type="ECO:0000256" key="6">
    <source>
        <dbReference type="ARBA" id="ARBA00022837"/>
    </source>
</evidence>
<dbReference type="Gene3D" id="2.60.120.260">
    <property type="entry name" value="Galactose-binding domain-like"/>
    <property type="match status" value="2"/>
</dbReference>
<dbReference type="PROSITE" id="PS50041">
    <property type="entry name" value="C_TYPE_LECTIN_2"/>
    <property type="match status" value="1"/>
</dbReference>
<comment type="subunit">
    <text evidence="3">Homotrimer.</text>
</comment>
<evidence type="ECO:0000256" key="3">
    <source>
        <dbReference type="ARBA" id="ARBA00011233"/>
    </source>
</evidence>
<dbReference type="SMART" id="SM00034">
    <property type="entry name" value="CLECT"/>
    <property type="match status" value="1"/>
</dbReference>
<sequence length="415" mass="47409">MLWSLILIYLIGPNIARVGKVTQSSTAYNGPASRAIDGNRASKYSESSCTHTQNQIKPWWRLDLLKTYKVETVTITNRNYCCHERINGAEIRIGNSLNDNGNTNPKCAVISSMSAGASTTFQCRGMEGRYVNIVIPGRREFLTLCEVEVTGVNVLVSCNASNVTELNGTTSQSSNYTDDGGVVYSSERAIEDGNNCSHTSEQRNPWWRIDLLGVYRIYWISIFNTGHHNGDITDAKIYIGNSREKNGTTNRIRTNITNFTRNGWNDFCFDTNVSGRYITVFLPKTSFLILCRMKIFGTKKESPFKLIRENKTWVEALEHCRDQDMHLASIVDKETQTWAELEARNSSTLFVWLGLRYTCVLEFWFWVEDLPVKFSRWAPDKKIDDCNMSGAMRRKGKHLWFSKSDVKKYNFICAE</sequence>
<name>A0AAW1DSF0_ZOAVI</name>
<dbReference type="CDD" id="cd00037">
    <property type="entry name" value="CLECT"/>
    <property type="match status" value="1"/>
</dbReference>
<protein>
    <recommendedName>
        <fullName evidence="9">C-type lectin domain-containing protein</fullName>
    </recommendedName>
</protein>
<dbReference type="InterPro" id="IPR001304">
    <property type="entry name" value="C-type_lectin-like"/>
</dbReference>
<keyword evidence="11" id="KW-1185">Reference proteome</keyword>
<comment type="similarity">
    <text evidence="2">Belongs to the fucolectin family.</text>
</comment>
<dbReference type="Pfam" id="PF22633">
    <property type="entry name" value="F5_F8_type_C_2"/>
    <property type="match status" value="2"/>
</dbReference>
<dbReference type="AlphaFoldDB" id="A0AAW1DSF0"/>
<dbReference type="InterPro" id="IPR016186">
    <property type="entry name" value="C-type_lectin-like/link_sf"/>
</dbReference>
<feature type="domain" description="C-type lectin" evidence="9">
    <location>
        <begin position="304"/>
        <end position="414"/>
    </location>
</feature>
<evidence type="ECO:0000256" key="2">
    <source>
        <dbReference type="ARBA" id="ARBA00010147"/>
    </source>
</evidence>
<evidence type="ECO:0000256" key="4">
    <source>
        <dbReference type="ARBA" id="ARBA00022723"/>
    </source>
</evidence>
<evidence type="ECO:0000259" key="9">
    <source>
        <dbReference type="PROSITE" id="PS50041"/>
    </source>
</evidence>
<dbReference type="GO" id="GO:0001868">
    <property type="term" value="P:regulation of complement activation, lectin pathway"/>
    <property type="evidence" value="ECO:0007669"/>
    <property type="project" value="UniProtKB-ARBA"/>
</dbReference>
<dbReference type="SUPFAM" id="SSF56436">
    <property type="entry name" value="C-type lectin-like"/>
    <property type="match status" value="1"/>
</dbReference>
<dbReference type="SUPFAM" id="SSF49785">
    <property type="entry name" value="Galactose-binding domain-like"/>
    <property type="match status" value="2"/>
</dbReference>
<evidence type="ECO:0000256" key="5">
    <source>
        <dbReference type="ARBA" id="ARBA00022734"/>
    </source>
</evidence>
<dbReference type="InterPro" id="IPR051941">
    <property type="entry name" value="BG_Antigen-Binding_Lectin"/>
</dbReference>
<comment type="caution">
    <text evidence="10">The sequence shown here is derived from an EMBL/GenBank/DDBJ whole genome shotgun (WGS) entry which is preliminary data.</text>
</comment>
<keyword evidence="5" id="KW-0430">Lectin</keyword>
<organism evidence="10 11">
    <name type="scientific">Zoarces viviparus</name>
    <name type="common">Viviparous eelpout</name>
    <name type="synonym">Blennius viviparus</name>
    <dbReference type="NCBI Taxonomy" id="48416"/>
    <lineage>
        <taxon>Eukaryota</taxon>
        <taxon>Metazoa</taxon>
        <taxon>Chordata</taxon>
        <taxon>Craniata</taxon>
        <taxon>Vertebrata</taxon>
        <taxon>Euteleostomi</taxon>
        <taxon>Actinopterygii</taxon>
        <taxon>Neopterygii</taxon>
        <taxon>Teleostei</taxon>
        <taxon>Neoteleostei</taxon>
        <taxon>Acanthomorphata</taxon>
        <taxon>Eupercaria</taxon>
        <taxon>Perciformes</taxon>
        <taxon>Cottioidei</taxon>
        <taxon>Zoarcales</taxon>
        <taxon>Zoarcidae</taxon>
        <taxon>Zoarcinae</taxon>
        <taxon>Zoarces</taxon>
    </lineage>
</organism>
<dbReference type="PANTHER" id="PTHR45713">
    <property type="entry name" value="FTP DOMAIN-CONTAINING PROTEIN"/>
    <property type="match status" value="1"/>
</dbReference>
<comment type="function">
    <text evidence="1">Acts as a defensive agent. Recognizes blood group fucosylated oligosaccharides including A, B, H and Lewis B-type antigens. Does not recognize Lewis A antigen and has low affinity for monovalent haptens.</text>
</comment>
<proteinExistence type="inferred from homology"/>
<dbReference type="Gene3D" id="3.10.100.10">
    <property type="entry name" value="Mannose-Binding Protein A, subunit A"/>
    <property type="match status" value="1"/>
</dbReference>
<dbReference type="EMBL" id="JBCEZU010000597">
    <property type="protein sequence ID" value="KAK9513391.1"/>
    <property type="molecule type" value="Genomic_DNA"/>
</dbReference>
<evidence type="ECO:0000256" key="8">
    <source>
        <dbReference type="SAM" id="SignalP"/>
    </source>
</evidence>
<dbReference type="Proteomes" id="UP001488805">
    <property type="component" value="Unassembled WGS sequence"/>
</dbReference>
<feature type="chain" id="PRO_5043351345" description="C-type lectin domain-containing protein" evidence="8">
    <location>
        <begin position="17"/>
        <end position="415"/>
    </location>
</feature>
<dbReference type="Pfam" id="PF00059">
    <property type="entry name" value="Lectin_C"/>
    <property type="match status" value="1"/>
</dbReference>
<evidence type="ECO:0000313" key="11">
    <source>
        <dbReference type="Proteomes" id="UP001488805"/>
    </source>
</evidence>
<keyword evidence="7" id="KW-1015">Disulfide bond</keyword>
<dbReference type="GO" id="GO:0010185">
    <property type="term" value="P:regulation of cellular defense response"/>
    <property type="evidence" value="ECO:0007669"/>
    <property type="project" value="UniProtKB-ARBA"/>
</dbReference>
<accession>A0AAW1DSF0</accession>
<feature type="signal peptide" evidence="8">
    <location>
        <begin position="1"/>
        <end position="16"/>
    </location>
</feature>
<dbReference type="GO" id="GO:0046872">
    <property type="term" value="F:metal ion binding"/>
    <property type="evidence" value="ECO:0007669"/>
    <property type="project" value="UniProtKB-KW"/>
</dbReference>
<dbReference type="PANTHER" id="PTHR45713:SF6">
    <property type="entry name" value="F5_8 TYPE C DOMAIN-CONTAINING PROTEIN"/>
    <property type="match status" value="1"/>
</dbReference>
<evidence type="ECO:0000313" key="10">
    <source>
        <dbReference type="EMBL" id="KAK9513391.1"/>
    </source>
</evidence>
<dbReference type="GO" id="GO:0042806">
    <property type="term" value="F:fucose binding"/>
    <property type="evidence" value="ECO:0007669"/>
    <property type="project" value="UniProtKB-ARBA"/>
</dbReference>
<keyword evidence="6" id="KW-0106">Calcium</keyword>
<keyword evidence="8" id="KW-0732">Signal</keyword>
<keyword evidence="4" id="KW-0479">Metal-binding</keyword>
<gene>
    <name evidence="10" type="ORF">VZT92_026928</name>
</gene>
<evidence type="ECO:0000256" key="1">
    <source>
        <dbReference type="ARBA" id="ARBA00002219"/>
    </source>
</evidence>
<dbReference type="InterPro" id="IPR008979">
    <property type="entry name" value="Galactose-bd-like_sf"/>
</dbReference>
<dbReference type="InterPro" id="IPR006585">
    <property type="entry name" value="FTP1"/>
</dbReference>
<dbReference type="SMART" id="SM00607">
    <property type="entry name" value="FTP"/>
    <property type="match status" value="2"/>
</dbReference>
<reference evidence="10 11" key="1">
    <citation type="journal article" date="2024" name="Genome Biol. Evol.">
        <title>Chromosome-level genome assembly of the viviparous eelpout Zoarces viviparus.</title>
        <authorList>
            <person name="Fuhrmann N."/>
            <person name="Brasseur M.V."/>
            <person name="Bakowski C.E."/>
            <person name="Podsiadlowski L."/>
            <person name="Prost S."/>
            <person name="Krehenwinkel H."/>
            <person name="Mayer C."/>
        </authorList>
    </citation>
    <scope>NUCLEOTIDE SEQUENCE [LARGE SCALE GENOMIC DNA]</scope>
    <source>
        <strain evidence="10">NO-MEL_2022_Ind0_liver</strain>
    </source>
</reference>
<evidence type="ECO:0000256" key="7">
    <source>
        <dbReference type="ARBA" id="ARBA00023157"/>
    </source>
</evidence>